<feature type="domain" description="Luciferase-like" evidence="2">
    <location>
        <begin position="10"/>
        <end position="127"/>
    </location>
</feature>
<dbReference type="RefSeq" id="WP_253797995.1">
    <property type="nucleotide sequence ID" value="NZ_BAAAUB010000026.1"/>
</dbReference>
<organism evidence="3 4">
    <name type="scientific">Kitasatospora paracochleata</name>
    <dbReference type="NCBI Taxonomy" id="58354"/>
    <lineage>
        <taxon>Bacteria</taxon>
        <taxon>Bacillati</taxon>
        <taxon>Actinomycetota</taxon>
        <taxon>Actinomycetes</taxon>
        <taxon>Kitasatosporales</taxon>
        <taxon>Streptomycetaceae</taxon>
        <taxon>Kitasatospora</taxon>
    </lineage>
</organism>
<comment type="similarity">
    <text evidence="1">To bacterial alkanal monooxygenase alpha and beta chains.</text>
</comment>
<proteinExistence type="predicted"/>
<dbReference type="InterPro" id="IPR050766">
    <property type="entry name" value="Bact_Lucif_Oxidored"/>
</dbReference>
<dbReference type="PANTHER" id="PTHR30137">
    <property type="entry name" value="LUCIFERASE-LIKE MONOOXYGENASE"/>
    <property type="match status" value="1"/>
</dbReference>
<gene>
    <name evidence="3" type="ORF">FHR36_003329</name>
</gene>
<dbReference type="InterPro" id="IPR036661">
    <property type="entry name" value="Luciferase-like_sf"/>
</dbReference>
<evidence type="ECO:0000259" key="2">
    <source>
        <dbReference type="Pfam" id="PF00296"/>
    </source>
</evidence>
<keyword evidence="4" id="KW-1185">Reference proteome</keyword>
<sequence length="319" mass="33469">MTLRLSVLDQSPIPAGAGPADALRASVDLAREADRLGYHRYWVAEHHHSPSFAGTAPEIMVATLLENTRRLRVGSGGVLLPRYPALKVAEVFRVLAALHPGRVDLGIGRAGGPAERFPEQVAELTRRLAEPAPGYREPELWLLGAGTGSAELAAGLPAARFAFAHFLRPELGPAALAAFRRGRAGHPRGPAGAGAALAVRVVVGESAAEADELATAFLLWRSRKDLGLDEPFPSRAATRAHRWSGAESSRALANGAALVAGTAEQVHAALTGLAELHGVSELVVNTLTHDPADRLRSYRLLAEAFGPADRGAGLRVAAG</sequence>
<evidence type="ECO:0000313" key="3">
    <source>
        <dbReference type="EMBL" id="MCP2310196.1"/>
    </source>
</evidence>
<dbReference type="InterPro" id="IPR011251">
    <property type="entry name" value="Luciferase-like_dom"/>
</dbReference>
<comment type="caution">
    <text evidence="3">The sequence shown here is derived from an EMBL/GenBank/DDBJ whole genome shotgun (WGS) entry which is preliminary data.</text>
</comment>
<evidence type="ECO:0000256" key="1">
    <source>
        <dbReference type="ARBA" id="ARBA00007789"/>
    </source>
</evidence>
<protein>
    <submittedName>
        <fullName evidence="3">Luciferase family oxidoreductase group 1</fullName>
    </submittedName>
</protein>
<accession>A0ABT1J075</accession>
<dbReference type="NCBIfam" id="TIGR03558">
    <property type="entry name" value="oxido_grp_1"/>
    <property type="match status" value="1"/>
</dbReference>
<evidence type="ECO:0000313" key="4">
    <source>
        <dbReference type="Proteomes" id="UP001206483"/>
    </source>
</evidence>
<dbReference type="Gene3D" id="3.20.20.30">
    <property type="entry name" value="Luciferase-like domain"/>
    <property type="match status" value="1"/>
</dbReference>
<dbReference type="SUPFAM" id="SSF51679">
    <property type="entry name" value="Bacterial luciferase-like"/>
    <property type="match status" value="1"/>
</dbReference>
<dbReference type="Pfam" id="PF00296">
    <property type="entry name" value="Bac_luciferase"/>
    <property type="match status" value="1"/>
</dbReference>
<dbReference type="CDD" id="cd00347">
    <property type="entry name" value="Flavin_utilizing_monoxygenases"/>
    <property type="match status" value="1"/>
</dbReference>
<dbReference type="Proteomes" id="UP001206483">
    <property type="component" value="Unassembled WGS sequence"/>
</dbReference>
<reference evidence="3 4" key="1">
    <citation type="submission" date="2022-06" db="EMBL/GenBank/DDBJ databases">
        <title>Sequencing the genomes of 1000 actinobacteria strains.</title>
        <authorList>
            <person name="Klenk H.-P."/>
        </authorList>
    </citation>
    <scope>NUCLEOTIDE SEQUENCE [LARGE SCALE GENOMIC DNA]</scope>
    <source>
        <strain evidence="3 4">DSM 41656</strain>
    </source>
</reference>
<dbReference type="PANTHER" id="PTHR30137:SF20">
    <property type="entry name" value="N-ACETYL-S-ALKYLCYSTEINE MONOOXYGENASE"/>
    <property type="match status" value="1"/>
</dbReference>
<name>A0ABT1J075_9ACTN</name>
<dbReference type="EMBL" id="JAMZDX010000003">
    <property type="protein sequence ID" value="MCP2310196.1"/>
    <property type="molecule type" value="Genomic_DNA"/>
</dbReference>
<dbReference type="InterPro" id="IPR019949">
    <property type="entry name" value="CmoO-like"/>
</dbReference>